<dbReference type="AlphaFoldDB" id="A0AAP0I0W8"/>
<dbReference type="InterPro" id="IPR006549">
    <property type="entry name" value="HAD-SF_hydro_IIIA"/>
</dbReference>
<proteinExistence type="predicted"/>
<dbReference type="Pfam" id="PF08645">
    <property type="entry name" value="PNK3P"/>
    <property type="match status" value="1"/>
</dbReference>
<dbReference type="InterPro" id="IPR036957">
    <property type="entry name" value="Znf_PARP_sf"/>
</dbReference>
<evidence type="ECO:0000313" key="9">
    <source>
        <dbReference type="Proteomes" id="UP001417504"/>
    </source>
</evidence>
<dbReference type="NCBIfam" id="TIGR01664">
    <property type="entry name" value="DNA-3'-Pase"/>
    <property type="match status" value="1"/>
</dbReference>
<dbReference type="EMBL" id="JBBNAE010000008">
    <property type="protein sequence ID" value="KAK9103785.1"/>
    <property type="molecule type" value="Genomic_DNA"/>
</dbReference>
<evidence type="ECO:0000256" key="6">
    <source>
        <dbReference type="SAM" id="MobiDB-lite"/>
    </source>
</evidence>
<evidence type="ECO:0000259" key="7">
    <source>
        <dbReference type="PROSITE" id="PS50064"/>
    </source>
</evidence>
<reference evidence="8 9" key="1">
    <citation type="submission" date="2024-01" db="EMBL/GenBank/DDBJ databases">
        <title>Genome assemblies of Stephania.</title>
        <authorList>
            <person name="Yang L."/>
        </authorList>
    </citation>
    <scope>NUCLEOTIDE SEQUENCE [LARGE SCALE GENOMIC DNA]</scope>
    <source>
        <strain evidence="8">QJT</strain>
        <tissue evidence="8">Leaf</tissue>
    </source>
</reference>
<protein>
    <recommendedName>
        <fullName evidence="7">PARP-type domain-containing protein</fullName>
    </recommendedName>
</protein>
<dbReference type="SUPFAM" id="SSF57716">
    <property type="entry name" value="Glucocorticoid receptor-like (DNA-binding domain)"/>
    <property type="match status" value="1"/>
</dbReference>
<dbReference type="GO" id="GO:0003690">
    <property type="term" value="F:double-stranded DNA binding"/>
    <property type="evidence" value="ECO:0007669"/>
    <property type="project" value="TreeGrafter"/>
</dbReference>
<dbReference type="GO" id="GO:0046404">
    <property type="term" value="F:ATP-dependent polydeoxyribonucleotide 5'-hydroxyl-kinase activity"/>
    <property type="evidence" value="ECO:0007669"/>
    <property type="project" value="TreeGrafter"/>
</dbReference>
<dbReference type="PANTHER" id="PTHR12083:SF9">
    <property type="entry name" value="BIFUNCTIONAL POLYNUCLEOTIDE PHOSPHATASE_KINASE"/>
    <property type="match status" value="1"/>
</dbReference>
<dbReference type="GO" id="GO:0005634">
    <property type="term" value="C:nucleus"/>
    <property type="evidence" value="ECO:0007669"/>
    <property type="project" value="UniProtKB-SubCell"/>
</dbReference>
<dbReference type="SMART" id="SM01336">
    <property type="entry name" value="zf-PARP"/>
    <property type="match status" value="1"/>
</dbReference>
<keyword evidence="4" id="KW-0862">Zinc</keyword>
<comment type="caution">
    <text evidence="8">The sequence shown here is derived from an EMBL/GenBank/DDBJ whole genome shotgun (WGS) entry which is preliminary data.</text>
</comment>
<dbReference type="CDD" id="cd01625">
    <property type="entry name" value="HAD_PNP"/>
    <property type="match status" value="1"/>
</dbReference>
<dbReference type="FunFam" id="3.40.50.1000:FF:000198">
    <property type="entry name" value="Bifunctional polynucleotide phosphatase/kinase"/>
    <property type="match status" value="1"/>
</dbReference>
<dbReference type="NCBIfam" id="TIGR01662">
    <property type="entry name" value="HAD-SF-IIIA"/>
    <property type="match status" value="1"/>
</dbReference>
<keyword evidence="3" id="KW-0863">Zinc-finger</keyword>
<dbReference type="PROSITE" id="PS50064">
    <property type="entry name" value="ZF_PARP_2"/>
    <property type="match status" value="1"/>
</dbReference>
<dbReference type="GO" id="GO:0008270">
    <property type="term" value="F:zinc ion binding"/>
    <property type="evidence" value="ECO:0007669"/>
    <property type="project" value="UniProtKB-KW"/>
</dbReference>
<dbReference type="InterPro" id="IPR001510">
    <property type="entry name" value="Znf_PARP"/>
</dbReference>
<dbReference type="Pfam" id="PF00645">
    <property type="entry name" value="zf-PARP"/>
    <property type="match status" value="1"/>
</dbReference>
<sequence>MRCSSSQSSMAASSSTKIVVEYAKSGRSACKKCGGSISVSALRLGLVSKDARGFDMTKWHHLRCCPINSQSIAFAEKINGFPLLKASDQEALKLLLAECDQLQDKDNNGENDETETSNKDKVKESKVRKAGDSALEEIETHNSKKSKPVEFGEEAKLEITFSSSDVKDNYKGATLLTEWKAFQTIIFLERDEGLFDSSKIAAFDFDGCLAKTSVKRVGPDAWSLLYSSIPEKLKGLYDDGYKLVVFTNESNIERWKKKRQVAVDSKVGRLKNFIKHVNIPIQVFIACGLGKSDGQTQDPFRKPKPGMWRIMEQQFNSCIAIDMDQSFYVGDAAGRDKDHSDADIKFAQAIGLKFYVPEDFFAA</sequence>
<dbReference type="InterPro" id="IPR006551">
    <property type="entry name" value="Polynucleotide_phosphatase"/>
</dbReference>
<organism evidence="8 9">
    <name type="scientific">Stephania japonica</name>
    <dbReference type="NCBI Taxonomy" id="461633"/>
    <lineage>
        <taxon>Eukaryota</taxon>
        <taxon>Viridiplantae</taxon>
        <taxon>Streptophyta</taxon>
        <taxon>Embryophyta</taxon>
        <taxon>Tracheophyta</taxon>
        <taxon>Spermatophyta</taxon>
        <taxon>Magnoliopsida</taxon>
        <taxon>Ranunculales</taxon>
        <taxon>Menispermaceae</taxon>
        <taxon>Menispermoideae</taxon>
        <taxon>Cissampelideae</taxon>
        <taxon>Stephania</taxon>
    </lineage>
</organism>
<dbReference type="Gene3D" id="3.40.50.1000">
    <property type="entry name" value="HAD superfamily/HAD-like"/>
    <property type="match status" value="1"/>
</dbReference>
<evidence type="ECO:0000256" key="4">
    <source>
        <dbReference type="ARBA" id="ARBA00022833"/>
    </source>
</evidence>
<dbReference type="InterPro" id="IPR013954">
    <property type="entry name" value="PNK3P"/>
</dbReference>
<gene>
    <name evidence="8" type="ORF">Sjap_021039</name>
</gene>
<feature type="domain" description="PARP-type" evidence="7">
    <location>
        <begin position="18"/>
        <end position="93"/>
    </location>
</feature>
<evidence type="ECO:0000256" key="5">
    <source>
        <dbReference type="ARBA" id="ARBA00023242"/>
    </source>
</evidence>
<evidence type="ECO:0000256" key="2">
    <source>
        <dbReference type="ARBA" id="ARBA00022723"/>
    </source>
</evidence>
<dbReference type="Proteomes" id="UP001417504">
    <property type="component" value="Unassembled WGS sequence"/>
</dbReference>
<feature type="region of interest" description="Disordered" evidence="6">
    <location>
        <begin position="105"/>
        <end position="149"/>
    </location>
</feature>
<evidence type="ECO:0000313" key="8">
    <source>
        <dbReference type="EMBL" id="KAK9103785.1"/>
    </source>
</evidence>
<keyword evidence="2" id="KW-0479">Metal-binding</keyword>
<dbReference type="GO" id="GO:0046403">
    <property type="term" value="F:polynucleotide 3'-phosphatase activity"/>
    <property type="evidence" value="ECO:0007669"/>
    <property type="project" value="TreeGrafter"/>
</dbReference>
<feature type="compositionally biased region" description="Basic and acidic residues" evidence="6">
    <location>
        <begin position="116"/>
        <end position="131"/>
    </location>
</feature>
<keyword evidence="9" id="KW-1185">Reference proteome</keyword>
<name>A0AAP0I0W8_9MAGN</name>
<dbReference type="SUPFAM" id="SSF56784">
    <property type="entry name" value="HAD-like"/>
    <property type="match status" value="1"/>
</dbReference>
<accession>A0AAP0I0W8</accession>
<dbReference type="PANTHER" id="PTHR12083">
    <property type="entry name" value="BIFUNCTIONAL POLYNUCLEOTIDE PHOSPHATASE/KINASE"/>
    <property type="match status" value="1"/>
</dbReference>
<dbReference type="InterPro" id="IPR023214">
    <property type="entry name" value="HAD_sf"/>
</dbReference>
<dbReference type="InterPro" id="IPR036412">
    <property type="entry name" value="HAD-like_sf"/>
</dbReference>
<dbReference type="GO" id="GO:0006281">
    <property type="term" value="P:DNA repair"/>
    <property type="evidence" value="ECO:0007669"/>
    <property type="project" value="TreeGrafter"/>
</dbReference>
<comment type="subcellular location">
    <subcellularLocation>
        <location evidence="1">Nucleus</location>
    </subcellularLocation>
</comment>
<evidence type="ECO:0000256" key="3">
    <source>
        <dbReference type="ARBA" id="ARBA00022771"/>
    </source>
</evidence>
<evidence type="ECO:0000256" key="1">
    <source>
        <dbReference type="ARBA" id="ARBA00004123"/>
    </source>
</evidence>
<dbReference type="Gene3D" id="3.30.1740.10">
    <property type="entry name" value="Zinc finger, PARP-type"/>
    <property type="match status" value="1"/>
</dbReference>
<keyword evidence="5" id="KW-0539">Nucleus</keyword>
<feature type="compositionally biased region" description="Basic and acidic residues" evidence="6">
    <location>
        <begin position="138"/>
        <end position="149"/>
    </location>
</feature>